<comment type="caution">
    <text evidence="15">The sequence shown here is derived from an EMBL/GenBank/DDBJ whole genome shotgun (WGS) entry which is preliminary data.</text>
</comment>
<sequence>MAAFPVWVGGLSVDVKEHILHNFFHKFGPIKNIVILKDASGKSKQCGFVNFMSQEAAETAAKEMDGCKVLGRAIKTKGPRELLATGKSTTFVPIKAEDSEKRDCKALVDCVFYMEKRECCPKTSECPFRHCFAARQTDVVCEKWIQKECTDVFCPQRHPKLFKQQPADNVTKVIPARCPSHNAFKCTGECGFDGCNTHFMEQDALQEHINRGREKKISLTSSCAQCKAIFFSEQERLQHTCLSSPTESLPASHGGLFSVPLNFFQSSTASKNGTVLLTSASPQNLIRPQYFHGMNPGISTVNHLSQCASGLCDCSRNQTESTGRSRTGSFCVCSSCGKSYENSGDSLSGFDLSVDSAAMGGHRCPNSPSVRGRVNDLEALGIMTSVTGSPSQGSEPIGVFWDIENCPVPRGKSASAVVQKIRKEFFTGKREVEFMCVCDISKEKKEVIEELNKAQVTVVHINATSKNAADDKLRQSLRRFAQSYPPPATVILVSGDINFAAELSDLRHRHNFEVICLHNAQAQPALLACAQKVKRFDHFIADLPIVFPPKNPDESGLSSELLVLNLPIGKDVTQVKNRLKKLSDNCGGKVVSISGRTSVLRFPNPASAARARRRMDKEDVFGSTIQVVYSTTSQGSPQKGKKSQAVDSTESSKISPKPSPLQKDRGSSNAMLDDFIIDDGSTNRKSTKPEDKINAKPSDDSPESSDSTEENGPSPSLSTGPQLISHQTMFSNGSVTGIWPHPIYQNFMNLPTQGPGFPGITPLAPPVLGAPHLAASWLASLHNFTVLDQQRGGIDLLVTNLDETVSKKELKKKLASVFREHCKVYSVILHSGEGIPLRAFVKVPKLSDAHLAILKVHQKKIFNTHVTVNIATEKEKELCFLRCEVTSILKEAPLHFLPLNKFLNDYYEKCSHAFDMSSIGLIHDLVVIMGKPGNQAISLITRAIGTVKVSVRPEQFANDVHALLKSSEGAIPLVSFAATYWLQFDKMIELSDSGDTLADVLCNVPNVKITDSLMVSWAKQAIRNGGNVSKLLELSKELEELLLIQDEFRLPLCAVLSEYQSWFAKKTPFDPVIYGFTSVVSLLEALPSVVEVRMQGSERWLSLSQRMKINAFEKNLKILLESQPDRLIALGNFVSTYMKFFGRKCKIATFGFSKLTDLIEAVPDVAKIHGTGDQRFISLVEKGKSSKTEKRTEKQSLAKELKELLSSIEGHRLPVATVLARYYQHFGRLLKISDYGARCIEELVEDLPSLQVTEICGEKFLVIPPKVTLQSLRKDVVELLELQEGKFLLISRLAATFRKHHGRKFPLGQAKLEDFIKSLEGIAKVKGSGNDRILLLPMSTAKEKRTLELQPLAEKITTLLMKYPGSRVAKFAFPEIFLREYHHVLKPKDWGYSNMDALIRALGDVIEVQGAGNMAAVCVKQEELLNAFSLRVINVLTGQADNSILLSKFTTAYEQLYGQKLCVQNFGCASLDDLLSVVSPVAKVYSKDSKLRLTPLQTFAIETRDLLRHLGGCVSLNRFAPNFQQLYGRPCKAADYGFNRISEVIDAMSNVAEIRGKGSEKMVVLVDGDNVSLYGVEGTERQQSGVEESTLPKSQKYDTRNSDTASPAVVEEDDEIVVTIDDKDGEDLIVLDGEPSSGTFTDQTLCDDWLMAPVPESLPEPDLQPAIPEPPPVGDLISFTEFDMDVLFEAIDNMGLPNELSTGPTGDLTELLAESNQLSGEYNGSKSPSKIPLPNRCPALESDLKDLELPYSPTGYGYDVAPVRPAPVKPGVMLHAEVEADILAYSHSEPVLPRKLAATFTGVAGNKPLAQGKSYDDEEKKVRAKKSTAPKVKLAANFSKTPSKQSLS</sequence>
<evidence type="ECO:0000256" key="5">
    <source>
        <dbReference type="ARBA" id="ARBA00022943"/>
    </source>
</evidence>
<feature type="domain" description="HTH OST-type" evidence="14">
    <location>
        <begin position="1193"/>
        <end position="1266"/>
    </location>
</feature>
<feature type="region of interest" description="Disordered" evidence="11">
    <location>
        <begin position="1807"/>
        <end position="1848"/>
    </location>
</feature>
<feature type="domain" description="HTH OST-type" evidence="14">
    <location>
        <begin position="1495"/>
        <end position="1568"/>
    </location>
</feature>
<keyword evidence="5" id="KW-0896">Oogenesis</keyword>
<dbReference type="PROSITE" id="PS50103">
    <property type="entry name" value="ZF_C3H1"/>
    <property type="match status" value="1"/>
</dbReference>
<feature type="domain" description="HTH OST-type" evidence="14">
    <location>
        <begin position="1030"/>
        <end position="1106"/>
    </location>
</feature>
<keyword evidence="16" id="KW-1185">Reference proteome</keyword>
<evidence type="ECO:0000259" key="14">
    <source>
        <dbReference type="PROSITE" id="PS51644"/>
    </source>
</evidence>
<dbReference type="PROSITE" id="PS50102">
    <property type="entry name" value="RRM"/>
    <property type="match status" value="1"/>
</dbReference>
<evidence type="ECO:0000256" key="10">
    <source>
        <dbReference type="PROSITE-ProRule" id="PRU00723"/>
    </source>
</evidence>
<feature type="domain" description="HTH OST-type" evidence="14">
    <location>
        <begin position="1108"/>
        <end position="1182"/>
    </location>
</feature>
<dbReference type="Gene3D" id="3.40.50.1010">
    <property type="entry name" value="5'-nuclease"/>
    <property type="match status" value="1"/>
</dbReference>
<dbReference type="EMBL" id="CALNXK010000005">
    <property type="protein sequence ID" value="CAH3036914.1"/>
    <property type="molecule type" value="Genomic_DNA"/>
</dbReference>
<evidence type="ECO:0000256" key="9">
    <source>
        <dbReference type="PROSITE-ProRule" id="PRU00176"/>
    </source>
</evidence>
<feature type="compositionally biased region" description="Basic and acidic residues" evidence="11">
    <location>
        <begin position="687"/>
        <end position="699"/>
    </location>
</feature>
<keyword evidence="3" id="KW-0677">Repeat</keyword>
<protein>
    <recommendedName>
        <fullName evidence="2">Meiosis regulator and mRNA stability factor 1</fullName>
    </recommendedName>
    <alternativeName>
        <fullName evidence="8">Limkain-b1</fullName>
    </alternativeName>
</protein>
<keyword evidence="10" id="KW-0863">Zinc-finger</keyword>
<feature type="region of interest" description="Disordered" evidence="11">
    <location>
        <begin position="1577"/>
        <end position="1608"/>
    </location>
</feature>
<evidence type="ECO:0000313" key="16">
    <source>
        <dbReference type="Proteomes" id="UP001159405"/>
    </source>
</evidence>
<evidence type="ECO:0000256" key="1">
    <source>
        <dbReference type="ARBA" id="ARBA00004275"/>
    </source>
</evidence>
<dbReference type="InterPro" id="IPR012677">
    <property type="entry name" value="Nucleotide-bd_a/b_plait_sf"/>
</dbReference>
<gene>
    <name evidence="15" type="ORF">PLOB_00035625</name>
</gene>
<dbReference type="Gene3D" id="3.30.420.610">
    <property type="entry name" value="LOTUS domain-like"/>
    <property type="match status" value="6"/>
</dbReference>
<feature type="compositionally biased region" description="Polar residues" evidence="11">
    <location>
        <begin position="1581"/>
        <end position="1593"/>
    </location>
</feature>
<dbReference type="InterPro" id="IPR021139">
    <property type="entry name" value="NYN"/>
</dbReference>
<evidence type="ECO:0000256" key="2">
    <source>
        <dbReference type="ARBA" id="ARBA00022152"/>
    </source>
</evidence>
<evidence type="ECO:0000256" key="11">
    <source>
        <dbReference type="SAM" id="MobiDB-lite"/>
    </source>
</evidence>
<reference evidence="15 16" key="1">
    <citation type="submission" date="2022-05" db="EMBL/GenBank/DDBJ databases">
        <authorList>
            <consortium name="Genoscope - CEA"/>
            <person name="William W."/>
        </authorList>
    </citation>
    <scope>NUCLEOTIDE SEQUENCE [LARGE SCALE GENOMIC DNA]</scope>
</reference>
<evidence type="ECO:0000256" key="4">
    <source>
        <dbReference type="ARBA" id="ARBA00022884"/>
    </source>
</evidence>
<evidence type="ECO:0000313" key="15">
    <source>
        <dbReference type="EMBL" id="CAH3036914.1"/>
    </source>
</evidence>
<dbReference type="PANTHER" id="PTHR14379:SF3">
    <property type="entry name" value="MEIOSIS REGULATOR AND MRNA STABILITY FACTOR 1"/>
    <property type="match status" value="1"/>
</dbReference>
<feature type="compositionally biased region" description="Polar residues" evidence="11">
    <location>
        <begin position="645"/>
        <end position="654"/>
    </location>
</feature>
<dbReference type="InterPro" id="IPR041966">
    <property type="entry name" value="LOTUS-like"/>
</dbReference>
<dbReference type="InterPro" id="IPR035979">
    <property type="entry name" value="RBD_domain_sf"/>
</dbReference>
<dbReference type="Pfam" id="PF00076">
    <property type="entry name" value="RRM_1"/>
    <property type="match status" value="1"/>
</dbReference>
<evidence type="ECO:0000256" key="3">
    <source>
        <dbReference type="ARBA" id="ARBA00022737"/>
    </source>
</evidence>
<feature type="domain" description="RRM" evidence="12">
    <location>
        <begin position="4"/>
        <end position="81"/>
    </location>
</feature>
<dbReference type="Pfam" id="PF12872">
    <property type="entry name" value="OST-HTH"/>
    <property type="match status" value="7"/>
</dbReference>
<keyword evidence="7" id="KW-0469">Meiosis</keyword>
<keyword evidence="10" id="KW-0862">Zinc</keyword>
<evidence type="ECO:0000256" key="7">
    <source>
        <dbReference type="ARBA" id="ARBA00023254"/>
    </source>
</evidence>
<keyword evidence="5" id="KW-0221">Differentiation</keyword>
<evidence type="ECO:0000256" key="6">
    <source>
        <dbReference type="ARBA" id="ARBA00023140"/>
    </source>
</evidence>
<dbReference type="Gene3D" id="3.30.70.330">
    <property type="match status" value="3"/>
</dbReference>
<keyword evidence="4 9" id="KW-0694">RNA-binding</keyword>
<dbReference type="InterPro" id="IPR034189">
    <property type="entry name" value="MARF1_RRM1"/>
</dbReference>
<dbReference type="CDD" id="cd00590">
    <property type="entry name" value="RRM_SF"/>
    <property type="match status" value="1"/>
</dbReference>
<dbReference type="InterPro" id="IPR025605">
    <property type="entry name" value="OST-HTH/LOTUS_dom"/>
</dbReference>
<feature type="region of interest" description="Disordered" evidence="11">
    <location>
        <begin position="630"/>
        <end position="723"/>
    </location>
</feature>
<feature type="compositionally biased region" description="Polar residues" evidence="11">
    <location>
        <begin position="711"/>
        <end position="723"/>
    </location>
</feature>
<keyword evidence="6" id="KW-0576">Peroxisome</keyword>
<dbReference type="InterPro" id="IPR000504">
    <property type="entry name" value="RRM_dom"/>
</dbReference>
<evidence type="ECO:0000256" key="8">
    <source>
        <dbReference type="ARBA" id="ARBA00030116"/>
    </source>
</evidence>
<organism evidence="15 16">
    <name type="scientific">Porites lobata</name>
    <dbReference type="NCBI Taxonomy" id="104759"/>
    <lineage>
        <taxon>Eukaryota</taxon>
        <taxon>Metazoa</taxon>
        <taxon>Cnidaria</taxon>
        <taxon>Anthozoa</taxon>
        <taxon>Hexacorallia</taxon>
        <taxon>Scleractinia</taxon>
        <taxon>Fungiina</taxon>
        <taxon>Poritidae</taxon>
        <taxon>Porites</taxon>
    </lineage>
</organism>
<evidence type="ECO:0000259" key="12">
    <source>
        <dbReference type="PROSITE" id="PS50102"/>
    </source>
</evidence>
<dbReference type="Proteomes" id="UP001159405">
    <property type="component" value="Unassembled WGS sequence"/>
</dbReference>
<dbReference type="PANTHER" id="PTHR14379">
    <property type="entry name" value="LIMKAIN B LKAP"/>
    <property type="match status" value="1"/>
</dbReference>
<dbReference type="CDD" id="cd10910">
    <property type="entry name" value="PIN_limkain_b1_N_like"/>
    <property type="match status" value="1"/>
</dbReference>
<dbReference type="SMART" id="SM00360">
    <property type="entry name" value="RRM"/>
    <property type="match status" value="2"/>
</dbReference>
<feature type="zinc finger region" description="C3H1-type" evidence="10">
    <location>
        <begin position="105"/>
        <end position="133"/>
    </location>
</feature>
<dbReference type="InterPro" id="IPR000571">
    <property type="entry name" value="Znf_CCCH"/>
</dbReference>
<dbReference type="Pfam" id="PF11608">
    <property type="entry name" value="RRM_MARF1"/>
    <property type="match status" value="1"/>
</dbReference>
<comment type="subcellular location">
    <subcellularLocation>
        <location evidence="1">Peroxisome</location>
    </subcellularLocation>
</comment>
<feature type="domain" description="C3H1-type" evidence="13">
    <location>
        <begin position="105"/>
        <end position="133"/>
    </location>
</feature>
<feature type="domain" description="HTH OST-type" evidence="14">
    <location>
        <begin position="1268"/>
        <end position="1339"/>
    </location>
</feature>
<proteinExistence type="predicted"/>
<feature type="domain" description="HTH OST-type" evidence="14">
    <location>
        <begin position="1348"/>
        <end position="1423"/>
    </location>
</feature>
<accession>A0ABN8MVI4</accession>
<dbReference type="CDD" id="cd08824">
    <property type="entry name" value="LOTUS"/>
    <property type="match status" value="2"/>
</dbReference>
<feature type="compositionally biased region" description="Polar residues" evidence="11">
    <location>
        <begin position="1838"/>
        <end position="1848"/>
    </location>
</feature>
<dbReference type="SUPFAM" id="SSF54928">
    <property type="entry name" value="RNA-binding domain, RBD"/>
    <property type="match status" value="3"/>
</dbReference>
<dbReference type="Pfam" id="PF01936">
    <property type="entry name" value="NYN"/>
    <property type="match status" value="1"/>
</dbReference>
<evidence type="ECO:0000259" key="13">
    <source>
        <dbReference type="PROSITE" id="PS50103"/>
    </source>
</evidence>
<dbReference type="InterPro" id="IPR024768">
    <property type="entry name" value="Marf1"/>
</dbReference>
<name>A0ABN8MVI4_9CNID</name>
<keyword evidence="10" id="KW-0479">Metal-binding</keyword>
<feature type="compositionally biased region" description="Acidic residues" evidence="11">
    <location>
        <begin position="700"/>
        <end position="709"/>
    </location>
</feature>
<dbReference type="PROSITE" id="PS51644">
    <property type="entry name" value="HTH_OST"/>
    <property type="match status" value="6"/>
</dbReference>